<protein>
    <submittedName>
        <fullName evidence="2">Putative signal transducing protein</fullName>
    </submittedName>
</protein>
<proteinExistence type="predicted"/>
<dbReference type="InterPro" id="IPR018551">
    <property type="entry name" value="DUF2007"/>
</dbReference>
<feature type="domain" description="DUF2007" evidence="1">
    <location>
        <begin position="1"/>
        <end position="64"/>
    </location>
</feature>
<evidence type="ECO:0000313" key="2">
    <source>
        <dbReference type="EMBL" id="PWK56634.1"/>
    </source>
</evidence>
<evidence type="ECO:0000259" key="1">
    <source>
        <dbReference type="Pfam" id="PF09413"/>
    </source>
</evidence>
<reference evidence="2 3" key="1">
    <citation type="submission" date="2018-05" db="EMBL/GenBank/DDBJ databases">
        <title>Genomic Encyclopedia of Type Strains, Phase IV (KMG-IV): sequencing the most valuable type-strain genomes for metagenomic binning, comparative biology and taxonomic classification.</title>
        <authorList>
            <person name="Goeker M."/>
        </authorList>
    </citation>
    <scope>NUCLEOTIDE SEQUENCE [LARGE SCALE GENOMIC DNA]</scope>
    <source>
        <strain evidence="2 3">DSM 103371</strain>
    </source>
</reference>
<name>A0A316G6U8_9RHOB</name>
<dbReference type="EMBL" id="QGGV01000004">
    <property type="protein sequence ID" value="PWK56634.1"/>
    <property type="molecule type" value="Genomic_DNA"/>
</dbReference>
<dbReference type="Proteomes" id="UP000245390">
    <property type="component" value="Unassembled WGS sequence"/>
</dbReference>
<accession>A0A316G6U8</accession>
<dbReference type="RefSeq" id="WP_109759306.1">
    <property type="nucleotide sequence ID" value="NZ_CP034588.1"/>
</dbReference>
<dbReference type="SUPFAM" id="SSF54913">
    <property type="entry name" value="GlnB-like"/>
    <property type="match status" value="1"/>
</dbReference>
<dbReference type="InterPro" id="IPR011322">
    <property type="entry name" value="N-reg_PII-like_a/b"/>
</dbReference>
<evidence type="ECO:0000313" key="3">
    <source>
        <dbReference type="Proteomes" id="UP000245390"/>
    </source>
</evidence>
<dbReference type="Gene3D" id="3.30.70.790">
    <property type="entry name" value="UreE, C-terminal domain"/>
    <property type="match status" value="1"/>
</dbReference>
<organism evidence="2 3">
    <name type="scientific">Silicimonas algicola</name>
    <dbReference type="NCBI Taxonomy" id="1826607"/>
    <lineage>
        <taxon>Bacteria</taxon>
        <taxon>Pseudomonadati</taxon>
        <taxon>Pseudomonadota</taxon>
        <taxon>Alphaproteobacteria</taxon>
        <taxon>Rhodobacterales</taxon>
        <taxon>Paracoccaceae</taxon>
    </lineage>
</organism>
<keyword evidence="3" id="KW-1185">Reference proteome</keyword>
<gene>
    <name evidence="2" type="ORF">C8D95_104307</name>
</gene>
<dbReference type="Pfam" id="PF09413">
    <property type="entry name" value="DUF2007"/>
    <property type="match status" value="1"/>
</dbReference>
<dbReference type="KEGG" id="salo:EF888_00215"/>
<sequence length="71" mass="7935">MRELLRTTDPTVIAFVTALLDGEGIDCFQMDVHMSVLEGSLGILPRRLMVRDSDHFRASAVLRDNDVETGM</sequence>
<dbReference type="OrthoDB" id="5297170at2"/>
<dbReference type="AlphaFoldDB" id="A0A316G6U8"/>
<comment type="caution">
    <text evidence="2">The sequence shown here is derived from an EMBL/GenBank/DDBJ whole genome shotgun (WGS) entry which is preliminary data.</text>
</comment>